<dbReference type="RefSeq" id="XP_030745208.1">
    <property type="nucleotide sequence ID" value="XM_030889348.1"/>
</dbReference>
<dbReference type="OrthoDB" id="5818554at2759"/>
<feature type="binding site" evidence="4">
    <location>
        <position position="328"/>
    </location>
    <ligand>
        <name>Mg(2+)</name>
        <dbReference type="ChEBI" id="CHEBI:18420"/>
    </ligand>
</feature>
<keyword evidence="4" id="KW-0460">Magnesium</keyword>
<dbReference type="PANTHER" id="PTHR11596:SF5">
    <property type="entry name" value="ALKALINE PHOSPHATASE"/>
    <property type="match status" value="1"/>
</dbReference>
<evidence type="ECO:0000313" key="8">
    <source>
        <dbReference type="RefSeq" id="XP_030745208.1"/>
    </source>
</evidence>
<dbReference type="GeneID" id="115874252"/>
<keyword evidence="6" id="KW-0812">Transmembrane</keyword>
<organism evidence="7 8">
    <name type="scientific">Sitophilus oryzae</name>
    <name type="common">Rice weevil</name>
    <name type="synonym">Curculio oryzae</name>
    <dbReference type="NCBI Taxonomy" id="7048"/>
    <lineage>
        <taxon>Eukaryota</taxon>
        <taxon>Metazoa</taxon>
        <taxon>Ecdysozoa</taxon>
        <taxon>Arthropoda</taxon>
        <taxon>Hexapoda</taxon>
        <taxon>Insecta</taxon>
        <taxon>Pterygota</taxon>
        <taxon>Neoptera</taxon>
        <taxon>Endopterygota</taxon>
        <taxon>Coleoptera</taxon>
        <taxon>Polyphaga</taxon>
        <taxon>Cucujiformia</taxon>
        <taxon>Curculionidae</taxon>
        <taxon>Dryophthorinae</taxon>
        <taxon>Sitophilus</taxon>
    </lineage>
</organism>
<reference evidence="8" key="1">
    <citation type="submission" date="2025-08" db="UniProtKB">
        <authorList>
            <consortium name="RefSeq"/>
        </authorList>
    </citation>
    <scope>IDENTIFICATION</scope>
    <source>
        <tissue evidence="8">Gonads</tissue>
    </source>
</reference>
<dbReference type="AlphaFoldDB" id="A0A6J2X1Z5"/>
<dbReference type="SUPFAM" id="SSF53649">
    <property type="entry name" value="Alkaline phosphatase-like"/>
    <property type="match status" value="1"/>
</dbReference>
<comment type="cofactor">
    <cofactor evidence="4">
        <name>Mg(2+)</name>
        <dbReference type="ChEBI" id="CHEBI:18420"/>
    </cofactor>
    <text evidence="4">Binds 1 Mg(2+) ion.</text>
</comment>
<dbReference type="Pfam" id="PF00245">
    <property type="entry name" value="Alk_phosphatase"/>
    <property type="match status" value="1"/>
</dbReference>
<feature type="binding site" evidence="4">
    <location>
        <position position="333"/>
    </location>
    <ligand>
        <name>Zn(2+)</name>
        <dbReference type="ChEBI" id="CHEBI:29105"/>
        <label>2</label>
    </ligand>
</feature>
<feature type="binding site" evidence="4">
    <location>
        <position position="455"/>
    </location>
    <ligand>
        <name>Zn(2+)</name>
        <dbReference type="ChEBI" id="CHEBI:29105"/>
        <label>2</label>
    </ligand>
</feature>
<proteinExistence type="inferred from homology"/>
<keyword evidence="6" id="KW-0472">Membrane</keyword>
<dbReference type="InParanoid" id="A0A6J2X1Z5"/>
<feature type="active site" description="Phosphoserine intermediate" evidence="3">
    <location>
        <position position="103"/>
    </location>
</feature>
<sequence>MCIKVTVFFLVNVLCIFGIYCLTEDQSYWTQLGKDELAAALKKKTNAGVAKNVIVFVGDGMGLTTITTSRIYGKTEKGYLAWEKFQNLGVLKVYSANKLVPDSCSTATALFTGVKANHKTSGVDNTVAFNDCDASLKPRAQLDSIIQWANNAGKSTGFVTTTRVTHATPSALYAHTPNRKWECESIIPESAADCKDIGYQLVKEGGRNIEVIMGGGRQCLVSNVQNSSADPIDTWACISTEVGRDLISDWKTDKEVRRATYQLLENNQDLENMNESAEFTLGIFANGHLKLEHERDKGPEGMPSLSMMTEAAIKLLKKNGNGYVLMVEGGNIDQAHHRGHARKALDETVALSDAVEVALNMTSDEDTLIIVTSDHSHSMVFTGYPDREQGVLNYTLSEMDQKPYTNLLYGTGGPNNYQFKVSSTNEVERADPSQENTTDFEYSQQAVVYNDEVTHAGTDVLVYANGPMAHLFNSVHEQSYVAYVISYAAQIGVFEGFNTIDSGSVSLSQYSNLALIFFVLLFNKVFSFLLYT</sequence>
<dbReference type="InterPro" id="IPR017850">
    <property type="entry name" value="Alkaline_phosphatase_core_sf"/>
</dbReference>
<evidence type="ECO:0000256" key="3">
    <source>
        <dbReference type="PIRSR" id="PIRSR601952-1"/>
    </source>
</evidence>
<feature type="binding site" evidence="4">
    <location>
        <position position="374"/>
    </location>
    <ligand>
        <name>Zn(2+)</name>
        <dbReference type="ChEBI" id="CHEBI:29105"/>
        <label>2</label>
    </ligand>
</feature>
<dbReference type="PANTHER" id="PTHR11596">
    <property type="entry name" value="ALKALINE PHOSPHATASE"/>
    <property type="match status" value="1"/>
</dbReference>
<keyword evidence="2" id="KW-0597">Phosphoprotein</keyword>
<feature type="binding site" evidence="4">
    <location>
        <position position="337"/>
    </location>
    <ligand>
        <name>Zn(2+)</name>
        <dbReference type="ChEBI" id="CHEBI:29105"/>
        <label>2</label>
    </ligand>
</feature>
<feature type="binding site" evidence="4">
    <location>
        <position position="59"/>
    </location>
    <ligand>
        <name>Mg(2+)</name>
        <dbReference type="ChEBI" id="CHEBI:18420"/>
    </ligand>
</feature>
<dbReference type="SMART" id="SM00098">
    <property type="entry name" value="alkPPc"/>
    <property type="match status" value="1"/>
</dbReference>
<dbReference type="KEGG" id="soy:115874252"/>
<keyword evidence="7" id="KW-1185">Reference proteome</keyword>
<evidence type="ECO:0000256" key="5">
    <source>
        <dbReference type="RuleBase" id="RU003946"/>
    </source>
</evidence>
<evidence type="ECO:0000256" key="1">
    <source>
        <dbReference type="ARBA" id="ARBA00012647"/>
    </source>
</evidence>
<protein>
    <recommendedName>
        <fullName evidence="1">alkaline phosphatase</fullName>
        <ecNumber evidence="1">3.1.3.1</ecNumber>
    </recommendedName>
</protein>
<feature type="binding site" evidence="4">
    <location>
        <position position="168"/>
    </location>
    <ligand>
        <name>Mg(2+)</name>
        <dbReference type="ChEBI" id="CHEBI:18420"/>
    </ligand>
</feature>
<comment type="cofactor">
    <cofactor evidence="4">
        <name>Zn(2+)</name>
        <dbReference type="ChEBI" id="CHEBI:29105"/>
    </cofactor>
    <text evidence="4">Binds 2 Zn(2+) ions.</text>
</comment>
<evidence type="ECO:0000256" key="4">
    <source>
        <dbReference type="PIRSR" id="PIRSR601952-2"/>
    </source>
</evidence>
<dbReference type="FunCoup" id="A0A6J2X1Z5">
    <property type="interactions" value="136"/>
</dbReference>
<dbReference type="GO" id="GO:0004035">
    <property type="term" value="F:alkaline phosphatase activity"/>
    <property type="evidence" value="ECO:0007669"/>
    <property type="project" value="UniProtKB-EC"/>
</dbReference>
<dbReference type="EC" id="3.1.3.1" evidence="1"/>
<dbReference type="InterPro" id="IPR001952">
    <property type="entry name" value="Alkaline_phosphatase"/>
</dbReference>
<evidence type="ECO:0000256" key="6">
    <source>
        <dbReference type="SAM" id="Phobius"/>
    </source>
</evidence>
<dbReference type="PRINTS" id="PR00113">
    <property type="entry name" value="ALKPHPHTASE"/>
</dbReference>
<keyword evidence="4" id="KW-0479">Metal-binding</keyword>
<feature type="binding site" evidence="4">
    <location>
        <position position="59"/>
    </location>
    <ligand>
        <name>Zn(2+)</name>
        <dbReference type="ChEBI" id="CHEBI:29105"/>
        <label>2</label>
    </ligand>
</feature>
<keyword evidence="4" id="KW-0862">Zinc</keyword>
<dbReference type="GO" id="GO:0046872">
    <property type="term" value="F:metal ion binding"/>
    <property type="evidence" value="ECO:0007669"/>
    <property type="project" value="UniProtKB-KW"/>
</dbReference>
<evidence type="ECO:0000313" key="7">
    <source>
        <dbReference type="Proteomes" id="UP000504635"/>
    </source>
</evidence>
<dbReference type="CDD" id="cd16012">
    <property type="entry name" value="ALP"/>
    <property type="match status" value="1"/>
</dbReference>
<comment type="similarity">
    <text evidence="5">Belongs to the alkaline phosphatase family.</text>
</comment>
<dbReference type="Gene3D" id="3.40.720.10">
    <property type="entry name" value="Alkaline Phosphatase, subunit A"/>
    <property type="match status" value="1"/>
</dbReference>
<feature type="transmembrane region" description="Helical" evidence="6">
    <location>
        <begin position="510"/>
        <end position="531"/>
    </location>
</feature>
<evidence type="ECO:0000256" key="2">
    <source>
        <dbReference type="ARBA" id="ARBA00022553"/>
    </source>
</evidence>
<accession>A0A6J2X1Z5</accession>
<dbReference type="Proteomes" id="UP000504635">
    <property type="component" value="Unplaced"/>
</dbReference>
<feature type="binding site" evidence="4">
    <location>
        <position position="166"/>
    </location>
    <ligand>
        <name>Mg(2+)</name>
        <dbReference type="ChEBI" id="CHEBI:18420"/>
    </ligand>
</feature>
<feature type="binding site" evidence="4">
    <location>
        <position position="375"/>
    </location>
    <ligand>
        <name>Zn(2+)</name>
        <dbReference type="ChEBI" id="CHEBI:29105"/>
        <label>2</label>
    </ligand>
</feature>
<gene>
    <name evidence="8" type="primary">LOC115874252</name>
</gene>
<keyword evidence="6" id="KW-1133">Transmembrane helix</keyword>
<name>A0A6J2X1Z5_SITOR</name>